<name>A0A1X6NXU4_PORUM</name>
<dbReference type="EMBL" id="KV918995">
    <property type="protein sequence ID" value="OSX73459.1"/>
    <property type="molecule type" value="Genomic_DNA"/>
</dbReference>
<dbReference type="Gene3D" id="3.20.10.10">
    <property type="entry name" value="D-amino Acid Aminotransferase, subunit A, domain 2"/>
    <property type="match status" value="1"/>
</dbReference>
<dbReference type="SUPFAM" id="SSF56752">
    <property type="entry name" value="D-aminoacid aminotransferase-like PLP-dependent enzymes"/>
    <property type="match status" value="1"/>
</dbReference>
<evidence type="ECO:0000313" key="2">
    <source>
        <dbReference type="Proteomes" id="UP000218209"/>
    </source>
</evidence>
<evidence type="ECO:0008006" key="3">
    <source>
        <dbReference type="Google" id="ProtNLM"/>
    </source>
</evidence>
<sequence length="106" mass="11368">MRRCIFAWASAAGLTVREVPLTKPFLRTAAEVFVTNTADEVVGVRQIDDARIGGRSSPMPGPVTRRVMALAVSKIEESVGIRHDKRALLAELLAAPPAAAAHRGRP</sequence>
<dbReference type="GO" id="GO:0003824">
    <property type="term" value="F:catalytic activity"/>
    <property type="evidence" value="ECO:0007669"/>
    <property type="project" value="InterPro"/>
</dbReference>
<dbReference type="InterPro" id="IPR036038">
    <property type="entry name" value="Aminotransferase-like"/>
</dbReference>
<evidence type="ECO:0000313" key="1">
    <source>
        <dbReference type="EMBL" id="OSX73459.1"/>
    </source>
</evidence>
<reference evidence="1 2" key="1">
    <citation type="submission" date="2017-03" db="EMBL/GenBank/DDBJ databases">
        <title>WGS assembly of Porphyra umbilicalis.</title>
        <authorList>
            <person name="Brawley S.H."/>
            <person name="Blouin N.A."/>
            <person name="Ficko-Blean E."/>
            <person name="Wheeler G.L."/>
            <person name="Lohr M."/>
            <person name="Goodson H.V."/>
            <person name="Jenkins J.W."/>
            <person name="Blaby-Haas C.E."/>
            <person name="Helliwell K.E."/>
            <person name="Chan C."/>
            <person name="Marriage T."/>
            <person name="Bhattacharya D."/>
            <person name="Klein A.S."/>
            <person name="Badis Y."/>
            <person name="Brodie J."/>
            <person name="Cao Y."/>
            <person name="Collen J."/>
            <person name="Dittami S.M."/>
            <person name="Gachon C.M."/>
            <person name="Green B.R."/>
            <person name="Karpowicz S."/>
            <person name="Kim J.W."/>
            <person name="Kudahl U."/>
            <person name="Lin S."/>
            <person name="Michel G."/>
            <person name="Mittag M."/>
            <person name="Olson B.J."/>
            <person name="Pangilinan J."/>
            <person name="Peng Y."/>
            <person name="Qiu H."/>
            <person name="Shu S."/>
            <person name="Singer J.T."/>
            <person name="Smith A.G."/>
            <person name="Sprecher B.N."/>
            <person name="Wagner V."/>
            <person name="Wang W."/>
            <person name="Wang Z.-Y."/>
            <person name="Yan J."/>
            <person name="Yarish C."/>
            <person name="Zoeuner-Riek S."/>
            <person name="Zhuang Y."/>
            <person name="Zou Y."/>
            <person name="Lindquist E.A."/>
            <person name="Grimwood J."/>
            <person name="Barry K."/>
            <person name="Rokhsar D.S."/>
            <person name="Schmutz J."/>
            <person name="Stiller J.W."/>
            <person name="Grossman A.R."/>
            <person name="Prochnik S.E."/>
        </authorList>
    </citation>
    <scope>NUCLEOTIDE SEQUENCE [LARGE SCALE GENOMIC DNA]</scope>
    <source>
        <strain evidence="1">4086291</strain>
    </source>
</reference>
<keyword evidence="2" id="KW-1185">Reference proteome</keyword>
<dbReference type="InterPro" id="IPR043132">
    <property type="entry name" value="BCAT-like_C"/>
</dbReference>
<organism evidence="1 2">
    <name type="scientific">Porphyra umbilicalis</name>
    <name type="common">Purple laver</name>
    <name type="synonym">Red alga</name>
    <dbReference type="NCBI Taxonomy" id="2786"/>
    <lineage>
        <taxon>Eukaryota</taxon>
        <taxon>Rhodophyta</taxon>
        <taxon>Bangiophyceae</taxon>
        <taxon>Bangiales</taxon>
        <taxon>Bangiaceae</taxon>
        <taxon>Porphyra</taxon>
    </lineage>
</organism>
<gene>
    <name evidence="1" type="ORF">BU14_0346s0011</name>
</gene>
<proteinExistence type="predicted"/>
<dbReference type="AlphaFoldDB" id="A0A1X6NXU4"/>
<dbReference type="InterPro" id="IPR001544">
    <property type="entry name" value="Aminotrans_IV"/>
</dbReference>
<accession>A0A1X6NXU4</accession>
<protein>
    <recommendedName>
        <fullName evidence="3">Branched-chain amino acid aminotransferase</fullName>
    </recommendedName>
</protein>
<dbReference type="Proteomes" id="UP000218209">
    <property type="component" value="Unassembled WGS sequence"/>
</dbReference>
<dbReference type="Pfam" id="PF01063">
    <property type="entry name" value="Aminotran_4"/>
    <property type="match status" value="1"/>
</dbReference>